<feature type="compositionally biased region" description="Basic and acidic residues" evidence="1">
    <location>
        <begin position="13"/>
        <end position="26"/>
    </location>
</feature>
<organism evidence="2 3">
    <name type="scientific">Angomonas deanei</name>
    <dbReference type="NCBI Taxonomy" id="59799"/>
    <lineage>
        <taxon>Eukaryota</taxon>
        <taxon>Discoba</taxon>
        <taxon>Euglenozoa</taxon>
        <taxon>Kinetoplastea</taxon>
        <taxon>Metakinetoplastina</taxon>
        <taxon>Trypanosomatida</taxon>
        <taxon>Trypanosomatidae</taxon>
        <taxon>Strigomonadinae</taxon>
        <taxon>Angomonas</taxon>
    </lineage>
</organism>
<feature type="region of interest" description="Disordered" evidence="1">
    <location>
        <begin position="211"/>
        <end position="256"/>
    </location>
</feature>
<feature type="region of interest" description="Disordered" evidence="1">
    <location>
        <begin position="325"/>
        <end position="345"/>
    </location>
</feature>
<evidence type="ECO:0000313" key="3">
    <source>
        <dbReference type="Proteomes" id="UP000515908"/>
    </source>
</evidence>
<reference evidence="2 3" key="1">
    <citation type="submission" date="2020-08" db="EMBL/GenBank/DDBJ databases">
        <authorList>
            <person name="Newling K."/>
            <person name="Davey J."/>
            <person name="Forrester S."/>
        </authorList>
    </citation>
    <scope>NUCLEOTIDE SEQUENCE [LARGE SCALE GENOMIC DNA]</scope>
    <source>
        <strain evidence="3">Crithidia deanei Carvalho (ATCC PRA-265)</strain>
    </source>
</reference>
<keyword evidence="3" id="KW-1185">Reference proteome</keyword>
<dbReference type="VEuPathDB" id="TriTrypDB:ADEAN_000142700"/>
<evidence type="ECO:0000256" key="1">
    <source>
        <dbReference type="SAM" id="MobiDB-lite"/>
    </source>
</evidence>
<feature type="compositionally biased region" description="Low complexity" evidence="1">
    <location>
        <begin position="1"/>
        <end position="10"/>
    </location>
</feature>
<proteinExistence type="predicted"/>
<dbReference type="EMBL" id="LR877146">
    <property type="protein sequence ID" value="CAD2213983.1"/>
    <property type="molecule type" value="Genomic_DNA"/>
</dbReference>
<name>A0A7G2C5F2_9TRYP</name>
<dbReference type="Proteomes" id="UP000515908">
    <property type="component" value="Chromosome 02"/>
</dbReference>
<feature type="region of interest" description="Disordered" evidence="1">
    <location>
        <begin position="1"/>
        <end position="29"/>
    </location>
</feature>
<feature type="compositionally biased region" description="Basic and acidic residues" evidence="1">
    <location>
        <begin position="218"/>
        <end position="232"/>
    </location>
</feature>
<gene>
    <name evidence="2" type="ORF">ADEAN_000142700</name>
</gene>
<evidence type="ECO:0000313" key="2">
    <source>
        <dbReference type="EMBL" id="CAD2213983.1"/>
    </source>
</evidence>
<dbReference type="AlphaFoldDB" id="A0A7G2C5F2"/>
<protein>
    <submittedName>
        <fullName evidence="2">Uncharacterized protein</fullName>
    </submittedName>
</protein>
<sequence>MGFKGFFSGGKKSRSDKTEKNEKEASDVIDSNNTLGLSISGRESMYDEEKLLNATLRQKTEVEKNKDKNINGYYLFKINQAKNSIDNLPQEISSLLFSIRDTHFCAEDILNITNKLVNEAILYIKATFPSDGVCCKKADTSSLPPYHDGSEEPPERHETLLAALETMKAELTENLLKEENKKKMVHALRSKVSDRIKLFLKGAEKLREVTSNSQKQLAKVEAKRETEEERRREGTHKKGKSKPSTDTIEESAEPPILHKSAEEVLYQISQLKSLADTRFEPSFGGFILYLLTIAGDLSVLFEGGQFLYNVLPTTRTPEGRAVSHVSHAGGSTLEPATNKKKSKTKDHLTEMIELSDAMSGKMNDFIVRIKLVIELYTSVVTHIREVEGILNDQRNDTLSVPSNGSMPNMNQSLSMSLNGRRASNYEYIVSPKMEADLKEYEIVIERMDTATHKKYYQTAMEDKVVKLLRAVQQQNESMANKSKESLLKGSTKVLDAVEEKLTPQRTTAGAELAAEVAPSNNKEMPSYANTAADENDYSALSEVRLMGKSRNSPSPSPLISKLRQFTTRTLSMSEDTKVSAENTFVLSMYNFIELDVQFFCSILTNLTEAQIE</sequence>
<accession>A0A7G2C5F2</accession>